<dbReference type="PROSITE" id="PS50055">
    <property type="entry name" value="TYR_PHOSPHATASE_PTP"/>
    <property type="match status" value="1"/>
</dbReference>
<dbReference type="InterPro" id="IPR003595">
    <property type="entry name" value="Tyr_Pase_cat"/>
</dbReference>
<reference evidence="14" key="2">
    <citation type="submission" date="2025-08" db="UniProtKB">
        <authorList>
            <consortium name="Ensembl"/>
        </authorList>
    </citation>
    <scope>IDENTIFICATION</scope>
    <source>
        <strain evidence="14">Isolate ISIS603380</strain>
    </source>
</reference>
<dbReference type="GO" id="GO:0070373">
    <property type="term" value="P:negative regulation of ERK1 and ERK2 cascade"/>
    <property type="evidence" value="ECO:0007669"/>
    <property type="project" value="TreeGrafter"/>
</dbReference>
<evidence type="ECO:0000256" key="2">
    <source>
        <dbReference type="ARBA" id="ARBA00004308"/>
    </source>
</evidence>
<keyword evidence="6" id="KW-0256">Endoplasmic reticulum</keyword>
<dbReference type="Pfam" id="PF00102">
    <property type="entry name" value="Y_phosphatase"/>
    <property type="match status" value="1"/>
</dbReference>
<dbReference type="Gene3D" id="3.90.190.10">
    <property type="entry name" value="Protein tyrosine phosphatase superfamily"/>
    <property type="match status" value="1"/>
</dbReference>
<dbReference type="InterPro" id="IPR012265">
    <property type="entry name" value="Ptpn1/Ptpn2"/>
</dbReference>
<dbReference type="EC" id="3.1.3.48" evidence="9"/>
<keyword evidence="7 9" id="KW-0904">Protein phosphatase</keyword>
<evidence type="ECO:0000313" key="15">
    <source>
        <dbReference type="Proteomes" id="UP000007646"/>
    </source>
</evidence>
<dbReference type="PANTHER" id="PTHR46047">
    <property type="entry name" value="TYROSINE-PROTEIN PHOSPHATASE NON-RECEPTOR TYPE 61F"/>
    <property type="match status" value="1"/>
</dbReference>
<dbReference type="InParanoid" id="G3ULQ3"/>
<proteinExistence type="inferred from homology"/>
<reference evidence="14" key="3">
    <citation type="submission" date="2025-09" db="UniProtKB">
        <authorList>
            <consortium name="Ensembl"/>
        </authorList>
    </citation>
    <scope>IDENTIFICATION</scope>
    <source>
        <strain evidence="14">Isolate ISIS603380</strain>
    </source>
</reference>
<evidence type="ECO:0000256" key="9">
    <source>
        <dbReference type="PIRNR" id="PIRNR000926"/>
    </source>
</evidence>
<dbReference type="AlphaFoldDB" id="G3ULQ3"/>
<evidence type="ECO:0000256" key="8">
    <source>
        <dbReference type="ARBA" id="ARBA00023136"/>
    </source>
</evidence>
<feature type="active site" description="Phosphocysteine intermediate" evidence="10">
    <location>
        <position position="215"/>
    </location>
</feature>
<protein>
    <recommendedName>
        <fullName evidence="9">Tyrosine-protein phosphatase non-receptor type</fullName>
        <ecNumber evidence="9">3.1.3.48</ecNumber>
    </recommendedName>
</protein>
<dbReference type="GO" id="GO:0046426">
    <property type="term" value="P:negative regulation of receptor signaling pathway via JAK-STAT"/>
    <property type="evidence" value="ECO:0007669"/>
    <property type="project" value="TreeGrafter"/>
</dbReference>
<feature type="region of interest" description="Disordered" evidence="11">
    <location>
        <begin position="318"/>
        <end position="369"/>
    </location>
</feature>
<dbReference type="InterPro" id="IPR029021">
    <property type="entry name" value="Prot-tyrosine_phosphatase-like"/>
</dbReference>
<evidence type="ECO:0000256" key="10">
    <source>
        <dbReference type="PIRSR" id="PIRSR000926-1"/>
    </source>
</evidence>
<comment type="subcellular location">
    <subcellularLocation>
        <location evidence="2">Endomembrane system</location>
    </subcellularLocation>
    <subcellularLocation>
        <location evidence="1">Endoplasmic reticulum</location>
    </subcellularLocation>
</comment>
<dbReference type="SUPFAM" id="SSF52799">
    <property type="entry name" value="(Phosphotyrosine protein) phosphatases II"/>
    <property type="match status" value="1"/>
</dbReference>
<dbReference type="eggNOG" id="KOG0789">
    <property type="taxonomic scope" value="Eukaryota"/>
</dbReference>
<dbReference type="PRINTS" id="PR00700">
    <property type="entry name" value="PRTYPHPHTASE"/>
</dbReference>
<sequence length="369" mass="43070">MSTTTEREFAELDAQNSWKRLCLEIRESRDSAPRVARFPENRNRNRYRNVILYDHSRVKLQNTDSDYVNASLVDMEEEHSSYIIMQDPLPNTCCHFWLMVWQQKTKAVVMLNRVVEKELIKCAQYWPTKDEGTMLFEDTGFSVKLLSENVASHHAVYLQLVNINSGETRTISHFHYTTWPYFGVPQSPAPFFNFLFKVRESGSLSPEHRPMLVHCSAGIGQSGTFSLIDTCLILMGNRNDINIKQVLLNMRKYQMRLIQTPHQLRFSYMGIIEGAKFIKGNSNSPTRIMTEKDNGNRIRLEEGKLPEIQYTVEKTVEEKHESVRQKRTSEDRKANTAKKVQQMKKKQKLNDTARKRKRWLYGQPAVTKI</sequence>
<dbReference type="HOGENOM" id="CLU_001645_9_0_1"/>
<dbReference type="InterPro" id="IPR000387">
    <property type="entry name" value="Tyr_Pase_dom"/>
</dbReference>
<dbReference type="GO" id="GO:0005783">
    <property type="term" value="C:endoplasmic reticulum"/>
    <property type="evidence" value="ECO:0007669"/>
    <property type="project" value="UniProtKB-SubCell"/>
</dbReference>
<evidence type="ECO:0000256" key="7">
    <source>
        <dbReference type="ARBA" id="ARBA00022912"/>
    </source>
</evidence>
<feature type="domain" description="Tyrosine-protein phosphatase" evidence="12">
    <location>
        <begin position="5"/>
        <end position="274"/>
    </location>
</feature>
<keyword evidence="5 9" id="KW-0378">Hydrolase</keyword>
<keyword evidence="4" id="KW-0597">Phosphoprotein</keyword>
<name>G3ULQ3_LOXAF</name>
<evidence type="ECO:0000256" key="6">
    <source>
        <dbReference type="ARBA" id="ARBA00022824"/>
    </source>
</evidence>
<dbReference type="InterPro" id="IPR051985">
    <property type="entry name" value="NR_tyrosine_phosphatase"/>
</dbReference>
<organism evidence="14 15">
    <name type="scientific">Loxodonta africana</name>
    <name type="common">African elephant</name>
    <dbReference type="NCBI Taxonomy" id="9785"/>
    <lineage>
        <taxon>Eukaryota</taxon>
        <taxon>Metazoa</taxon>
        <taxon>Chordata</taxon>
        <taxon>Craniata</taxon>
        <taxon>Vertebrata</taxon>
        <taxon>Euteleostomi</taxon>
        <taxon>Mammalia</taxon>
        <taxon>Eutheria</taxon>
        <taxon>Afrotheria</taxon>
        <taxon>Proboscidea</taxon>
        <taxon>Elephantidae</taxon>
        <taxon>Loxodonta</taxon>
    </lineage>
</organism>
<dbReference type="PIRSF" id="PIRSF000926">
    <property type="entry name" value="Tyr-Ptase_nr1"/>
    <property type="match status" value="1"/>
</dbReference>
<accession>G3ULQ3</accession>
<evidence type="ECO:0000256" key="5">
    <source>
        <dbReference type="ARBA" id="ARBA00022801"/>
    </source>
</evidence>
<evidence type="ECO:0000256" key="4">
    <source>
        <dbReference type="ARBA" id="ARBA00022553"/>
    </source>
</evidence>
<evidence type="ECO:0000259" key="12">
    <source>
        <dbReference type="PROSITE" id="PS50055"/>
    </source>
</evidence>
<evidence type="ECO:0000256" key="11">
    <source>
        <dbReference type="SAM" id="MobiDB-lite"/>
    </source>
</evidence>
<evidence type="ECO:0000259" key="13">
    <source>
        <dbReference type="PROSITE" id="PS50056"/>
    </source>
</evidence>
<dbReference type="OMA" id="ETKQYGK"/>
<dbReference type="InterPro" id="IPR000242">
    <property type="entry name" value="PTP_cat"/>
</dbReference>
<comment type="catalytic activity">
    <reaction evidence="9">
        <text>O-phospho-L-tyrosyl-[protein] + H2O = L-tyrosyl-[protein] + phosphate</text>
        <dbReference type="Rhea" id="RHEA:10684"/>
        <dbReference type="Rhea" id="RHEA-COMP:10136"/>
        <dbReference type="Rhea" id="RHEA-COMP:20101"/>
        <dbReference type="ChEBI" id="CHEBI:15377"/>
        <dbReference type="ChEBI" id="CHEBI:43474"/>
        <dbReference type="ChEBI" id="CHEBI:46858"/>
        <dbReference type="ChEBI" id="CHEBI:61978"/>
        <dbReference type="EC" id="3.1.3.48"/>
    </reaction>
</comment>
<keyword evidence="15" id="KW-1185">Reference proteome</keyword>
<dbReference type="FunFam" id="3.90.190.10:FF:000025">
    <property type="entry name" value="Tyrosine-protein phosphatase non-receptor type 1"/>
    <property type="match status" value="1"/>
</dbReference>
<evidence type="ECO:0000313" key="14">
    <source>
        <dbReference type="Ensembl" id="ENSLAFP00000028762.1"/>
    </source>
</evidence>
<dbReference type="SMART" id="SM00194">
    <property type="entry name" value="PTPc"/>
    <property type="match status" value="1"/>
</dbReference>
<feature type="domain" description="Tyrosine specific protein phosphatases" evidence="13">
    <location>
        <begin position="192"/>
        <end position="265"/>
    </location>
</feature>
<dbReference type="PANTHER" id="PTHR46047:SF1">
    <property type="entry name" value="TYROSINE-PROTEIN PHOSPHATASE NON-RECEPTOR TYPE 2"/>
    <property type="match status" value="1"/>
</dbReference>
<feature type="compositionally biased region" description="Basic and acidic residues" evidence="11">
    <location>
        <begin position="318"/>
        <end position="334"/>
    </location>
</feature>
<dbReference type="STRING" id="9785.ENSLAFP00000028762"/>
<dbReference type="PROSITE" id="PS50056">
    <property type="entry name" value="TYR_PHOSPHATASE_2"/>
    <property type="match status" value="1"/>
</dbReference>
<dbReference type="SMART" id="SM00404">
    <property type="entry name" value="PTPc_motif"/>
    <property type="match status" value="1"/>
</dbReference>
<dbReference type="GO" id="GO:0005634">
    <property type="term" value="C:nucleus"/>
    <property type="evidence" value="ECO:0007669"/>
    <property type="project" value="TreeGrafter"/>
</dbReference>
<dbReference type="GeneTree" id="ENSGT00940000154686"/>
<reference evidence="14 15" key="1">
    <citation type="submission" date="2009-06" db="EMBL/GenBank/DDBJ databases">
        <title>The Genome Sequence of Loxodonta africana (African elephant).</title>
        <authorList>
            <person name="Di Palma F."/>
            <person name="Heiman D."/>
            <person name="Young S."/>
            <person name="Johnson J."/>
            <person name="Lander E.S."/>
            <person name="Lindblad-Toh K."/>
        </authorList>
    </citation>
    <scope>NUCLEOTIDE SEQUENCE [LARGE SCALE GENOMIC DNA]</scope>
    <source>
        <strain evidence="14 15">Isolate ISIS603380</strain>
    </source>
</reference>
<dbReference type="GO" id="GO:0004726">
    <property type="term" value="F:non-membrane spanning protein tyrosine phosphatase activity"/>
    <property type="evidence" value="ECO:0007669"/>
    <property type="project" value="TreeGrafter"/>
</dbReference>
<dbReference type="GO" id="GO:0019901">
    <property type="term" value="F:protein kinase binding"/>
    <property type="evidence" value="ECO:0007669"/>
    <property type="project" value="TreeGrafter"/>
</dbReference>
<evidence type="ECO:0000256" key="3">
    <source>
        <dbReference type="ARBA" id="ARBA00009701"/>
    </source>
</evidence>
<comment type="similarity">
    <text evidence="3 9">Belongs to the protein-tyrosine phosphatase family. Non-receptor class 1 subfamily.</text>
</comment>
<evidence type="ECO:0000256" key="1">
    <source>
        <dbReference type="ARBA" id="ARBA00004240"/>
    </source>
</evidence>
<dbReference type="Ensembl" id="ENSLAFT00000035307.1">
    <property type="protein sequence ID" value="ENSLAFP00000028762.1"/>
    <property type="gene ID" value="ENSLAFG00000029488.1"/>
</dbReference>
<dbReference type="Proteomes" id="UP000007646">
    <property type="component" value="Unassembled WGS sequence"/>
</dbReference>
<keyword evidence="8" id="KW-0472">Membrane</keyword>